<dbReference type="CDD" id="cd11372">
    <property type="entry name" value="RNase_PH_RRP46"/>
    <property type="match status" value="1"/>
</dbReference>
<dbReference type="AlphaFoldDB" id="A0A9W8BBH3"/>
<organism evidence="7 8">
    <name type="scientific">Coemansia thaxteri</name>
    <dbReference type="NCBI Taxonomy" id="2663907"/>
    <lineage>
        <taxon>Eukaryota</taxon>
        <taxon>Fungi</taxon>
        <taxon>Fungi incertae sedis</taxon>
        <taxon>Zoopagomycota</taxon>
        <taxon>Kickxellomycotina</taxon>
        <taxon>Kickxellomycetes</taxon>
        <taxon>Kickxellales</taxon>
        <taxon>Kickxellaceae</taxon>
        <taxon>Coemansia</taxon>
    </lineage>
</organism>
<dbReference type="GO" id="GO:0000177">
    <property type="term" value="C:cytoplasmic exosome (RNase complex)"/>
    <property type="evidence" value="ECO:0007669"/>
    <property type="project" value="TreeGrafter"/>
</dbReference>
<dbReference type="SUPFAM" id="SSF54211">
    <property type="entry name" value="Ribosomal protein S5 domain 2-like"/>
    <property type="match status" value="1"/>
</dbReference>
<evidence type="ECO:0000256" key="3">
    <source>
        <dbReference type="ARBA" id="ARBA00022552"/>
    </source>
</evidence>
<dbReference type="GO" id="GO:0003723">
    <property type="term" value="F:RNA binding"/>
    <property type="evidence" value="ECO:0007669"/>
    <property type="project" value="TreeGrafter"/>
</dbReference>
<dbReference type="Proteomes" id="UP001150907">
    <property type="component" value="Unassembled WGS sequence"/>
</dbReference>
<evidence type="ECO:0000256" key="1">
    <source>
        <dbReference type="ARBA" id="ARBA00004123"/>
    </source>
</evidence>
<name>A0A9W8BBH3_9FUNG</name>
<dbReference type="GO" id="GO:0000176">
    <property type="term" value="C:nuclear exosome (RNase complex)"/>
    <property type="evidence" value="ECO:0007669"/>
    <property type="project" value="UniProtKB-ARBA"/>
</dbReference>
<dbReference type="InterPro" id="IPR036345">
    <property type="entry name" value="ExoRNase_PH_dom2_sf"/>
</dbReference>
<dbReference type="PANTHER" id="PTHR11953:SF1">
    <property type="entry name" value="EXOSOME COMPLEX COMPONENT RRP46"/>
    <property type="match status" value="1"/>
</dbReference>
<protein>
    <submittedName>
        <fullName evidence="7">Exosome non-catalytic core subunit rrp46</fullName>
    </submittedName>
</protein>
<proteinExistence type="inferred from homology"/>
<dbReference type="InterPro" id="IPR001247">
    <property type="entry name" value="ExoRNase_PH_dom1"/>
</dbReference>
<keyword evidence="4" id="KW-0271">Exosome</keyword>
<dbReference type="GO" id="GO:0071028">
    <property type="term" value="P:nuclear mRNA surveillance"/>
    <property type="evidence" value="ECO:0007669"/>
    <property type="project" value="TreeGrafter"/>
</dbReference>
<evidence type="ECO:0000259" key="6">
    <source>
        <dbReference type="Pfam" id="PF01138"/>
    </source>
</evidence>
<dbReference type="GO" id="GO:0034475">
    <property type="term" value="P:U4 snRNA 3'-end processing"/>
    <property type="evidence" value="ECO:0007669"/>
    <property type="project" value="TreeGrafter"/>
</dbReference>
<comment type="caution">
    <text evidence="7">The sequence shown here is derived from an EMBL/GenBank/DDBJ whole genome shotgun (WGS) entry which is preliminary data.</text>
</comment>
<dbReference type="OrthoDB" id="27298at2759"/>
<keyword evidence="3" id="KW-0698">rRNA processing</keyword>
<dbReference type="InterPro" id="IPR020568">
    <property type="entry name" value="Ribosomal_Su5_D2-typ_SF"/>
</dbReference>
<dbReference type="GO" id="GO:0016075">
    <property type="term" value="P:rRNA catabolic process"/>
    <property type="evidence" value="ECO:0007669"/>
    <property type="project" value="TreeGrafter"/>
</dbReference>
<dbReference type="EMBL" id="JANBQF010000698">
    <property type="protein sequence ID" value="KAJ1999482.1"/>
    <property type="molecule type" value="Genomic_DNA"/>
</dbReference>
<dbReference type="InterPro" id="IPR027408">
    <property type="entry name" value="PNPase/RNase_PH_dom_sf"/>
</dbReference>
<evidence type="ECO:0000313" key="8">
    <source>
        <dbReference type="Proteomes" id="UP001150907"/>
    </source>
</evidence>
<evidence type="ECO:0000256" key="5">
    <source>
        <dbReference type="ARBA" id="ARBA00023242"/>
    </source>
</evidence>
<dbReference type="Gene3D" id="3.30.230.70">
    <property type="entry name" value="GHMP Kinase, N-terminal domain"/>
    <property type="match status" value="1"/>
</dbReference>
<feature type="domain" description="Exoribonuclease phosphorolytic" evidence="6">
    <location>
        <begin position="11"/>
        <end position="131"/>
    </location>
</feature>
<comment type="similarity">
    <text evidence="2">Belongs to the RNase PH family.</text>
</comment>
<evidence type="ECO:0000256" key="2">
    <source>
        <dbReference type="ARBA" id="ARBA00006678"/>
    </source>
</evidence>
<dbReference type="GO" id="GO:0005730">
    <property type="term" value="C:nucleolus"/>
    <property type="evidence" value="ECO:0007669"/>
    <property type="project" value="TreeGrafter"/>
</dbReference>
<dbReference type="GO" id="GO:0071051">
    <property type="term" value="P:poly(A)-dependent snoRNA 3'-end processing"/>
    <property type="evidence" value="ECO:0007669"/>
    <property type="project" value="TreeGrafter"/>
</dbReference>
<evidence type="ECO:0000313" key="7">
    <source>
        <dbReference type="EMBL" id="KAJ1999482.1"/>
    </source>
</evidence>
<keyword evidence="5" id="KW-0539">Nucleus</keyword>
<dbReference type="GO" id="GO:0006364">
    <property type="term" value="P:rRNA processing"/>
    <property type="evidence" value="ECO:0007669"/>
    <property type="project" value="UniProtKB-KW"/>
</dbReference>
<dbReference type="PANTHER" id="PTHR11953">
    <property type="entry name" value="EXOSOME COMPLEX COMPONENT"/>
    <property type="match status" value="1"/>
</dbReference>
<keyword evidence="8" id="KW-1185">Reference proteome</keyword>
<dbReference type="InterPro" id="IPR050080">
    <property type="entry name" value="RNase_PH"/>
</dbReference>
<dbReference type="Pfam" id="PF01138">
    <property type="entry name" value="RNase_PH"/>
    <property type="match status" value="1"/>
</dbReference>
<comment type="subcellular location">
    <subcellularLocation>
        <location evidence="1">Nucleus</location>
    </subcellularLocation>
</comment>
<dbReference type="SUPFAM" id="SSF55666">
    <property type="entry name" value="Ribonuclease PH domain 2-like"/>
    <property type="match status" value="1"/>
</dbReference>
<accession>A0A9W8BBH3</accession>
<sequence>MGRPDKREPGQIRALHCALGQLNRADGSAQFSAGNTSALCGVYGPVDVKVYDEKLDRALVEVKFRPDIGVSATKDRWVESAVRSTFEREVLAHLHPRTLVQINIQLREGDGSVDATVINATTLALVDAGIPLKSMIAAASCVVLADDTTAVDPTQEEVDAARSTHTFAFSSSSSTRPQSGPVYVDSRGDFTMDEYNRCHDLCAMAAERVLAFMRTVVEGKVTKEALISTA</sequence>
<evidence type="ECO:0000256" key="4">
    <source>
        <dbReference type="ARBA" id="ARBA00022835"/>
    </source>
</evidence>
<gene>
    <name evidence="7" type="primary">RRP46</name>
    <name evidence="7" type="ORF">H4R26_005044</name>
</gene>
<reference evidence="7" key="1">
    <citation type="submission" date="2022-07" db="EMBL/GenBank/DDBJ databases">
        <title>Phylogenomic reconstructions and comparative analyses of Kickxellomycotina fungi.</title>
        <authorList>
            <person name="Reynolds N.K."/>
            <person name="Stajich J.E."/>
            <person name="Barry K."/>
            <person name="Grigoriev I.V."/>
            <person name="Crous P."/>
            <person name="Smith M.E."/>
        </authorList>
    </citation>
    <scope>NUCLEOTIDE SEQUENCE</scope>
    <source>
        <strain evidence="7">IMI 214461</strain>
    </source>
</reference>